<keyword evidence="12 15" id="KW-0472">Membrane</keyword>
<dbReference type="PANTHER" id="PTHR11214">
    <property type="entry name" value="BETA-1,3-N-ACETYLGLUCOSAMINYLTRANSFERASE"/>
    <property type="match status" value="1"/>
</dbReference>
<dbReference type="GO" id="GO:0047220">
    <property type="term" value="F:galactosylxylosylprotein 3-beta-galactosyltransferase activity"/>
    <property type="evidence" value="ECO:0007669"/>
    <property type="project" value="TreeGrafter"/>
</dbReference>
<evidence type="ECO:0000256" key="1">
    <source>
        <dbReference type="ARBA" id="ARBA00001936"/>
    </source>
</evidence>
<comment type="pathway">
    <text evidence="3">Glycan metabolism; chondroitin sulfate biosynthesis.</text>
</comment>
<dbReference type="InterPro" id="IPR002659">
    <property type="entry name" value="Glyco_trans_31"/>
</dbReference>
<evidence type="ECO:0000256" key="5">
    <source>
        <dbReference type="ARBA" id="ARBA00008661"/>
    </source>
</evidence>
<evidence type="ECO:0000256" key="7">
    <source>
        <dbReference type="ARBA" id="ARBA00022679"/>
    </source>
</evidence>
<comment type="similarity">
    <text evidence="5 15">Belongs to the glycosyltransferase 31 family.</text>
</comment>
<dbReference type="PANTHER" id="PTHR11214:SF3">
    <property type="entry name" value="BETA-1,3-GALACTOSYLTRANSFERASE 6"/>
    <property type="match status" value="1"/>
</dbReference>
<organism evidence="16 17">
    <name type="scientific">Globodera pallida</name>
    <name type="common">Potato cyst nematode worm</name>
    <name type="synonym">Heterodera pallida</name>
    <dbReference type="NCBI Taxonomy" id="36090"/>
    <lineage>
        <taxon>Eukaryota</taxon>
        <taxon>Metazoa</taxon>
        <taxon>Ecdysozoa</taxon>
        <taxon>Nematoda</taxon>
        <taxon>Chromadorea</taxon>
        <taxon>Rhabditida</taxon>
        <taxon>Tylenchina</taxon>
        <taxon>Tylenchomorpha</taxon>
        <taxon>Tylenchoidea</taxon>
        <taxon>Heteroderidae</taxon>
        <taxon>Heteroderinae</taxon>
        <taxon>Globodera</taxon>
    </lineage>
</organism>
<evidence type="ECO:0000256" key="14">
    <source>
        <dbReference type="ARBA" id="ARBA00023211"/>
    </source>
</evidence>
<evidence type="ECO:0000256" key="13">
    <source>
        <dbReference type="ARBA" id="ARBA00023180"/>
    </source>
</evidence>
<evidence type="ECO:0000256" key="4">
    <source>
        <dbReference type="ARBA" id="ARBA00005093"/>
    </source>
</evidence>
<evidence type="ECO:0000256" key="8">
    <source>
        <dbReference type="ARBA" id="ARBA00022692"/>
    </source>
</evidence>
<sequence>MQCCAATVRPILRRLPPLSSSQLMFALFLLLFISTFWLGRLSVQLGELDRLSNDAERTTKTCHQQSTRKASLSTYLMVLIMTGPDESALRRTIRQTWLRLSTKTPQQFWHLFPVGTRNLSAAQLRQLDAESAQHGDLVLLRNLTDSYEQLALKTLLSIGFAVEAVDFAFVLKTDGDSFVRLGALLQALRTVAHPFLYWGFLDGRARPKRLGGKWREEEWRLCDRYLPYQLGGGYVLSHALASFIQQNRDRLKLYRNEDVSVGAWLAGLKVRYVHDPRFDTEFRSRGCNNEYLITHKKSPDEMRRLFSNLATRGVLCHPGEYQLRPSYITHKKSPDEMRRLFSNLATRGVLCHPGEYQLRPSYVYDFSRPPSECCMRRNGSRIP</sequence>
<feature type="transmembrane region" description="Helical" evidence="15">
    <location>
        <begin position="23"/>
        <end position="43"/>
    </location>
</feature>
<keyword evidence="11 15" id="KW-0333">Golgi apparatus</keyword>
<comment type="subcellular location">
    <subcellularLocation>
        <location evidence="2 15">Golgi apparatus membrane</location>
        <topology evidence="2 15">Single-pass type II membrane protein</topology>
    </subcellularLocation>
</comment>
<dbReference type="Proteomes" id="UP000050741">
    <property type="component" value="Unassembled WGS sequence"/>
</dbReference>
<keyword evidence="9 15" id="KW-0735">Signal-anchor</keyword>
<keyword evidence="6 15" id="KW-0328">Glycosyltransferase</keyword>
<evidence type="ECO:0000256" key="9">
    <source>
        <dbReference type="ARBA" id="ARBA00022968"/>
    </source>
</evidence>
<keyword evidence="8 15" id="KW-0812">Transmembrane</keyword>
<evidence type="ECO:0000256" key="6">
    <source>
        <dbReference type="ARBA" id="ARBA00022676"/>
    </source>
</evidence>
<keyword evidence="16" id="KW-1185">Reference proteome</keyword>
<evidence type="ECO:0000313" key="17">
    <source>
        <dbReference type="WBParaSite" id="GPLIN_000720100"/>
    </source>
</evidence>
<dbReference type="GO" id="GO:0006024">
    <property type="term" value="P:glycosaminoglycan biosynthetic process"/>
    <property type="evidence" value="ECO:0007669"/>
    <property type="project" value="UniProtKB-ARBA"/>
</dbReference>
<evidence type="ECO:0000256" key="11">
    <source>
        <dbReference type="ARBA" id="ARBA00023034"/>
    </source>
</evidence>
<evidence type="ECO:0000256" key="10">
    <source>
        <dbReference type="ARBA" id="ARBA00022989"/>
    </source>
</evidence>
<dbReference type="EC" id="2.4.1.-" evidence="15"/>
<protein>
    <recommendedName>
        <fullName evidence="15">Hexosyltransferase</fullName>
        <ecNumber evidence="15">2.4.1.-</ecNumber>
    </recommendedName>
</protein>
<dbReference type="Gene3D" id="3.90.550.50">
    <property type="match status" value="1"/>
</dbReference>
<proteinExistence type="inferred from homology"/>
<evidence type="ECO:0000256" key="2">
    <source>
        <dbReference type="ARBA" id="ARBA00004323"/>
    </source>
</evidence>
<dbReference type="Pfam" id="PF01762">
    <property type="entry name" value="Galactosyl_T"/>
    <property type="match status" value="1"/>
</dbReference>
<comment type="pathway">
    <text evidence="4">Glycan metabolism; heparan sulfate biosynthesis.</text>
</comment>
<dbReference type="FunFam" id="3.90.550.50:FF:000018">
    <property type="entry name" value="Hexosyltransferase"/>
    <property type="match status" value="1"/>
</dbReference>
<dbReference type="AlphaFoldDB" id="A0A183C2V7"/>
<name>A0A183C2V7_GLOPA</name>
<evidence type="ECO:0000256" key="12">
    <source>
        <dbReference type="ARBA" id="ARBA00023136"/>
    </source>
</evidence>
<reference evidence="17" key="2">
    <citation type="submission" date="2016-06" db="UniProtKB">
        <authorList>
            <consortium name="WormBaseParasite"/>
        </authorList>
    </citation>
    <scope>IDENTIFICATION</scope>
</reference>
<dbReference type="GO" id="GO:0000139">
    <property type="term" value="C:Golgi membrane"/>
    <property type="evidence" value="ECO:0007669"/>
    <property type="project" value="UniProtKB-SubCell"/>
</dbReference>
<keyword evidence="7" id="KW-0808">Transferase</keyword>
<evidence type="ECO:0000256" key="15">
    <source>
        <dbReference type="RuleBase" id="RU363063"/>
    </source>
</evidence>
<accession>A0A183C2V7</accession>
<reference evidence="16" key="1">
    <citation type="submission" date="2014-05" db="EMBL/GenBank/DDBJ databases">
        <title>The genome and life-stage specific transcriptomes of Globodera pallida elucidate key aspects of plant parasitism by a cyst nematode.</title>
        <authorList>
            <person name="Cotton J.A."/>
            <person name="Lilley C.J."/>
            <person name="Jones L.M."/>
            <person name="Kikuchi T."/>
            <person name="Reid A.J."/>
            <person name="Thorpe P."/>
            <person name="Tsai I.J."/>
            <person name="Beasley H."/>
            <person name="Blok V."/>
            <person name="Cock P.J.A."/>
            <person name="Van den Akker S.E."/>
            <person name="Holroyd N."/>
            <person name="Hunt M."/>
            <person name="Mantelin S."/>
            <person name="Naghra H."/>
            <person name="Pain A."/>
            <person name="Palomares-Rius J.E."/>
            <person name="Zarowiecki M."/>
            <person name="Berriman M."/>
            <person name="Jones J.T."/>
            <person name="Urwin P.E."/>
        </authorList>
    </citation>
    <scope>NUCLEOTIDE SEQUENCE [LARGE SCALE GENOMIC DNA]</scope>
    <source>
        <strain evidence="16">Lindley</strain>
    </source>
</reference>
<comment type="cofactor">
    <cofactor evidence="1">
        <name>Mn(2+)</name>
        <dbReference type="ChEBI" id="CHEBI:29035"/>
    </cofactor>
</comment>
<keyword evidence="14" id="KW-0464">Manganese</keyword>
<evidence type="ECO:0000313" key="16">
    <source>
        <dbReference type="Proteomes" id="UP000050741"/>
    </source>
</evidence>
<evidence type="ECO:0000256" key="3">
    <source>
        <dbReference type="ARBA" id="ARBA00004840"/>
    </source>
</evidence>
<dbReference type="WBParaSite" id="GPLIN_000720100">
    <property type="protein sequence ID" value="GPLIN_000720100"/>
    <property type="gene ID" value="GPLIN_000720100"/>
</dbReference>
<keyword evidence="10 15" id="KW-1133">Transmembrane helix</keyword>
<keyword evidence="13" id="KW-0325">Glycoprotein</keyword>
<dbReference type="GO" id="GO:0006493">
    <property type="term" value="P:protein O-linked glycosylation"/>
    <property type="evidence" value="ECO:0007669"/>
    <property type="project" value="TreeGrafter"/>
</dbReference>